<accession>A0A7S3C120</accession>
<sequence>MAKAALVVGGSGYLGQHLTRALIGGGWRVSVTYRSNEDAARAARAAGAAAVRCDVATDEGASAAAAEAERVGAAVVINCAALSQPRKCQEDPQAARAANSPARLLRALAAVEGATPVFVHISTDQVYKGDRAVWAVGDATEPVNAYGETKLAAEDDVREAAPPGGAVVLRSSIIYGPEAPLASVGRPLFVQFVEGALRKGEPTSFFDDEWRCPVYVGDFARAIEAIAGARGVARGGFEVYNFGGPERLSRVDMARAVARACALSEAAIVEASAATVDRGVASPPDISMDSRPTEEALGFSMARFEDALRQHVFVGGGA</sequence>
<dbReference type="AlphaFoldDB" id="A0A7S3C120"/>
<proteinExistence type="predicted"/>
<dbReference type="Pfam" id="PF04321">
    <property type="entry name" value="RmlD_sub_bind"/>
    <property type="match status" value="1"/>
</dbReference>
<feature type="domain" description="RmlD-like substrate binding" evidence="1">
    <location>
        <begin position="6"/>
        <end position="310"/>
    </location>
</feature>
<evidence type="ECO:0000313" key="3">
    <source>
        <dbReference type="EMBL" id="CAE0151094.1"/>
    </source>
</evidence>
<dbReference type="PANTHER" id="PTHR43242">
    <property type="entry name" value="NAD(P)-BINDING ROSSMANN-FOLD SUPERFAMILY PROTEIN"/>
    <property type="match status" value="1"/>
</dbReference>
<gene>
    <name evidence="2" type="ORF">PSIN1315_LOCUS13088</name>
    <name evidence="3" type="ORF">PSIN1315_LOCUS13091</name>
</gene>
<dbReference type="InterPro" id="IPR036291">
    <property type="entry name" value="NAD(P)-bd_dom_sf"/>
</dbReference>
<name>A0A7S3C120_9VIRI</name>
<dbReference type="EMBL" id="HBHY01020482">
    <property type="protein sequence ID" value="CAE0151094.1"/>
    <property type="molecule type" value="Transcribed_RNA"/>
</dbReference>
<dbReference type="InterPro" id="IPR029903">
    <property type="entry name" value="RmlD-like-bd"/>
</dbReference>
<organism evidence="3">
    <name type="scientific">Prasinoderma singulare</name>
    <dbReference type="NCBI Taxonomy" id="676789"/>
    <lineage>
        <taxon>Eukaryota</taxon>
        <taxon>Viridiplantae</taxon>
        <taxon>Prasinodermophyta</taxon>
        <taxon>Prasinodermophyceae</taxon>
        <taxon>Prasinodermales</taxon>
        <taxon>Prasinodermaceae</taxon>
        <taxon>Prasinoderma</taxon>
    </lineage>
</organism>
<dbReference type="EMBL" id="HBHY01020479">
    <property type="protein sequence ID" value="CAE0151089.1"/>
    <property type="molecule type" value="Transcribed_RNA"/>
</dbReference>
<reference evidence="3" key="1">
    <citation type="submission" date="2021-01" db="EMBL/GenBank/DDBJ databases">
        <authorList>
            <person name="Corre E."/>
            <person name="Pelletier E."/>
            <person name="Niang G."/>
            <person name="Scheremetjew M."/>
            <person name="Finn R."/>
            <person name="Kale V."/>
            <person name="Holt S."/>
            <person name="Cochrane G."/>
            <person name="Meng A."/>
            <person name="Brown T."/>
            <person name="Cohen L."/>
        </authorList>
    </citation>
    <scope>NUCLEOTIDE SEQUENCE</scope>
    <source>
        <strain evidence="3">RCC927</strain>
    </source>
</reference>
<protein>
    <recommendedName>
        <fullName evidence="1">RmlD-like substrate binding domain-containing protein</fullName>
    </recommendedName>
</protein>
<dbReference type="Gene3D" id="3.40.50.720">
    <property type="entry name" value="NAD(P)-binding Rossmann-like Domain"/>
    <property type="match status" value="1"/>
</dbReference>
<dbReference type="SUPFAM" id="SSF51735">
    <property type="entry name" value="NAD(P)-binding Rossmann-fold domains"/>
    <property type="match status" value="1"/>
</dbReference>
<evidence type="ECO:0000259" key="1">
    <source>
        <dbReference type="Pfam" id="PF04321"/>
    </source>
</evidence>
<evidence type="ECO:0000313" key="2">
    <source>
        <dbReference type="EMBL" id="CAE0151089.1"/>
    </source>
</evidence>
<dbReference type="PANTHER" id="PTHR43242:SF1">
    <property type="entry name" value="NAD(P)-BINDING ROSSMANN-FOLD SUPERFAMILY PROTEIN"/>
    <property type="match status" value="1"/>
</dbReference>